<protein>
    <submittedName>
        <fullName evidence="4">Iron ABC transporter substrate-binding protein</fullName>
    </submittedName>
</protein>
<comment type="caution">
    <text evidence="4">The sequence shown here is derived from an EMBL/GenBank/DDBJ whole genome shotgun (WGS) entry which is preliminary data.</text>
</comment>
<dbReference type="SUPFAM" id="SSF53807">
    <property type="entry name" value="Helical backbone' metal receptor"/>
    <property type="match status" value="1"/>
</dbReference>
<evidence type="ECO:0000256" key="1">
    <source>
        <dbReference type="ARBA" id="ARBA00008814"/>
    </source>
</evidence>
<accession>A0A511DJP9</accession>
<dbReference type="PANTHER" id="PTHR30535">
    <property type="entry name" value="VITAMIN B12-BINDING PROTEIN"/>
    <property type="match status" value="1"/>
</dbReference>
<evidence type="ECO:0000313" key="5">
    <source>
        <dbReference type="Proteomes" id="UP000321685"/>
    </source>
</evidence>
<organism evidence="4 5">
    <name type="scientific">Pseudonocardia sulfidoxydans NBRC 16205</name>
    <dbReference type="NCBI Taxonomy" id="1223511"/>
    <lineage>
        <taxon>Bacteria</taxon>
        <taxon>Bacillati</taxon>
        <taxon>Actinomycetota</taxon>
        <taxon>Actinomycetes</taxon>
        <taxon>Pseudonocardiales</taxon>
        <taxon>Pseudonocardiaceae</taxon>
        <taxon>Pseudonocardia</taxon>
    </lineage>
</organism>
<dbReference type="InterPro" id="IPR002491">
    <property type="entry name" value="ABC_transptr_periplasmic_BD"/>
</dbReference>
<dbReference type="AlphaFoldDB" id="A0A511DJP9"/>
<dbReference type="InterPro" id="IPR006311">
    <property type="entry name" value="TAT_signal"/>
</dbReference>
<dbReference type="Proteomes" id="UP000321685">
    <property type="component" value="Unassembled WGS sequence"/>
</dbReference>
<dbReference type="Gene3D" id="3.40.50.1980">
    <property type="entry name" value="Nitrogenase molybdenum iron protein domain"/>
    <property type="match status" value="2"/>
</dbReference>
<dbReference type="PROSITE" id="PS51318">
    <property type="entry name" value="TAT"/>
    <property type="match status" value="1"/>
</dbReference>
<dbReference type="EMBL" id="BJVJ01000044">
    <property type="protein sequence ID" value="GEL25036.1"/>
    <property type="molecule type" value="Genomic_DNA"/>
</dbReference>
<reference evidence="4 5" key="1">
    <citation type="submission" date="2019-07" db="EMBL/GenBank/DDBJ databases">
        <title>Whole genome shotgun sequence of Pseudonocardia sulfidoxydans NBRC 16205.</title>
        <authorList>
            <person name="Hosoyama A."/>
            <person name="Uohara A."/>
            <person name="Ohji S."/>
            <person name="Ichikawa N."/>
        </authorList>
    </citation>
    <scope>NUCLEOTIDE SEQUENCE [LARGE SCALE GENOMIC DNA]</scope>
    <source>
        <strain evidence="4 5">NBRC 16205</strain>
    </source>
</reference>
<feature type="domain" description="Fe/B12 periplasmic-binding" evidence="3">
    <location>
        <begin position="70"/>
        <end position="347"/>
    </location>
</feature>
<keyword evidence="2" id="KW-0732">Signal</keyword>
<name>A0A511DJP9_9PSEU</name>
<feature type="signal peptide" evidence="2">
    <location>
        <begin position="1"/>
        <end position="31"/>
    </location>
</feature>
<evidence type="ECO:0000256" key="2">
    <source>
        <dbReference type="SAM" id="SignalP"/>
    </source>
</evidence>
<proteinExistence type="inferred from homology"/>
<feature type="chain" id="PRO_5038471593" evidence="2">
    <location>
        <begin position="32"/>
        <end position="377"/>
    </location>
</feature>
<comment type="similarity">
    <text evidence="1">Belongs to the bacterial solute-binding protein 8 family.</text>
</comment>
<dbReference type="Pfam" id="PF01497">
    <property type="entry name" value="Peripla_BP_2"/>
    <property type="match status" value="1"/>
</dbReference>
<gene>
    <name evidence="4" type="ORF">PSU4_39900</name>
</gene>
<evidence type="ECO:0000313" key="4">
    <source>
        <dbReference type="EMBL" id="GEL25036.1"/>
    </source>
</evidence>
<evidence type="ECO:0000259" key="3">
    <source>
        <dbReference type="PROSITE" id="PS50983"/>
    </source>
</evidence>
<dbReference type="PROSITE" id="PS50983">
    <property type="entry name" value="FE_B12_PBP"/>
    <property type="match status" value="1"/>
</dbReference>
<keyword evidence="5" id="KW-1185">Reference proteome</keyword>
<dbReference type="InterPro" id="IPR050902">
    <property type="entry name" value="ABC_Transporter_SBP"/>
</dbReference>
<dbReference type="RefSeq" id="WP_147110493.1">
    <property type="nucleotide sequence ID" value="NZ_BJVJ01000044.1"/>
</dbReference>
<dbReference type="OrthoDB" id="6495095at2"/>
<dbReference type="PANTHER" id="PTHR30535:SF33">
    <property type="entry name" value="PERIPLASMIC BINDING PROTEIN"/>
    <property type="match status" value="1"/>
</dbReference>
<sequence length="377" mass="40377">MTHPAHSARRGALRLLLATAVVALVAGACSAAPPGSGSSAATTATDAPRRTETVIDDQGRAVELQVPVRSVVAFNTFNVEFIRAVGAYDTVLGLDGGSAGADYTGYWPGRDTSTTVGKGQAEPNYEQLAALKPEVVIFPRNGSWQDAEPKLAAFGIKTLVVTGWDQAKHVFNVDLIGKIFDHRDKATQLNAFYTRYKDLLATRLAGVTPKRVYLENDKDYGSPIPGSGWHDMIVSGGGTNIFGDVVFGTDGAARGSVHQFDIEPEAVLARDPQLVIRNTGGGYALASADDPATVGRALLARPGWDRISAVRDNAIQVTSSFPMNACSKIIGSLYVAKWLHPEKMTDIDPDAVMREWIETYQGVPLPDPGAYHRLATR</sequence>